<comment type="subcellular location">
    <subcellularLocation>
        <location evidence="1">Membrane</location>
        <topology evidence="1">Multi-pass membrane protein</topology>
    </subcellularLocation>
</comment>
<dbReference type="Pfam" id="PF00106">
    <property type="entry name" value="adh_short"/>
    <property type="match status" value="1"/>
</dbReference>
<evidence type="ECO:0000256" key="10">
    <source>
        <dbReference type="ARBA" id="ARBA00068717"/>
    </source>
</evidence>
<reference evidence="14" key="1">
    <citation type="submission" date="2023-07" db="EMBL/GenBank/DDBJ databases">
        <authorList>
            <consortium name="AG Swart"/>
            <person name="Singh M."/>
            <person name="Singh A."/>
            <person name="Seah K."/>
            <person name="Emmerich C."/>
        </authorList>
    </citation>
    <scope>NUCLEOTIDE SEQUENCE</scope>
    <source>
        <strain evidence="14">DP1</strain>
    </source>
</reference>
<dbReference type="PRINTS" id="PR00080">
    <property type="entry name" value="SDRFAMILY"/>
</dbReference>
<dbReference type="AlphaFoldDB" id="A0AAD1XJX7"/>
<evidence type="ECO:0000256" key="2">
    <source>
        <dbReference type="ARBA" id="ARBA00006484"/>
    </source>
</evidence>
<dbReference type="GO" id="GO:0016020">
    <property type="term" value="C:membrane"/>
    <property type="evidence" value="ECO:0007669"/>
    <property type="project" value="UniProtKB-SubCell"/>
</dbReference>
<evidence type="ECO:0000313" key="14">
    <source>
        <dbReference type="EMBL" id="CAI2374088.1"/>
    </source>
</evidence>
<organism evidence="14 15">
    <name type="scientific">Euplotes crassus</name>
    <dbReference type="NCBI Taxonomy" id="5936"/>
    <lineage>
        <taxon>Eukaryota</taxon>
        <taxon>Sar</taxon>
        <taxon>Alveolata</taxon>
        <taxon>Ciliophora</taxon>
        <taxon>Intramacronucleata</taxon>
        <taxon>Spirotrichea</taxon>
        <taxon>Hypotrichia</taxon>
        <taxon>Euplotida</taxon>
        <taxon>Euplotidae</taxon>
        <taxon>Moneuplotes</taxon>
    </lineage>
</organism>
<evidence type="ECO:0000256" key="13">
    <source>
        <dbReference type="SAM" id="Phobius"/>
    </source>
</evidence>
<proteinExistence type="inferred from homology"/>
<evidence type="ECO:0000256" key="3">
    <source>
        <dbReference type="ARBA" id="ARBA00022692"/>
    </source>
</evidence>
<keyword evidence="7" id="KW-0443">Lipid metabolism</keyword>
<dbReference type="PRINTS" id="PR00081">
    <property type="entry name" value="GDHRDH"/>
</dbReference>
<gene>
    <name evidence="14" type="ORF">ECRASSUSDP1_LOCUS15439</name>
</gene>
<sequence length="329" mass="36138">MEKSGFTKILDAIRGTQVKDIPGLIWKFHQRFGILKTLAILYILAGFTFLWLKANGLWFKKSVIGKHVFITGGGSGLGRDMALILAKKGAKVTVSDINLETAQETVEMVKSSKGKAHAVALDVTNPEDITKAHESAKEQFGVVDILINNAGITFGRSIVNSTPREIDLVYKVNTISHAYIAKQFLPDMIKQDSGHVVTISSAASTVGVANNADYAASKWACFGYDESLRSELRKMGSKVKTTCICPYYINTGMFEGVKSKCPILLPFLNQNWTTRRIINSILQEEPVTYMPFMVNLNGLLRAILPTCVFDSVQDLVGTSSGMDTFVGRK</sequence>
<dbReference type="Gene3D" id="3.40.50.720">
    <property type="entry name" value="NAD(P)-binding Rossmann-like Domain"/>
    <property type="match status" value="1"/>
</dbReference>
<evidence type="ECO:0000256" key="11">
    <source>
        <dbReference type="ARBA" id="ARBA00082544"/>
    </source>
</evidence>
<dbReference type="PANTHER" id="PTHR24322:SF736">
    <property type="entry name" value="RETINOL DEHYDROGENASE 10"/>
    <property type="match status" value="1"/>
</dbReference>
<dbReference type="SUPFAM" id="SSF51735">
    <property type="entry name" value="NAD(P)-binding Rossmann-fold domains"/>
    <property type="match status" value="1"/>
</dbReference>
<dbReference type="CDD" id="cd05339">
    <property type="entry name" value="17beta-HSDXI-like_SDR_c"/>
    <property type="match status" value="1"/>
</dbReference>
<evidence type="ECO:0000256" key="4">
    <source>
        <dbReference type="ARBA" id="ARBA00022857"/>
    </source>
</evidence>
<accession>A0AAD1XJX7</accession>
<dbReference type="EMBL" id="CAMPGE010015468">
    <property type="protein sequence ID" value="CAI2374088.1"/>
    <property type="molecule type" value="Genomic_DNA"/>
</dbReference>
<keyword evidence="3 13" id="KW-0812">Transmembrane</keyword>
<keyword evidence="4" id="KW-0521">NADP</keyword>
<evidence type="ECO:0000313" key="15">
    <source>
        <dbReference type="Proteomes" id="UP001295684"/>
    </source>
</evidence>
<name>A0AAD1XJX7_EUPCR</name>
<evidence type="ECO:0000256" key="7">
    <source>
        <dbReference type="ARBA" id="ARBA00023098"/>
    </source>
</evidence>
<keyword evidence="6" id="KW-0560">Oxidoreductase</keyword>
<evidence type="ECO:0000256" key="8">
    <source>
        <dbReference type="ARBA" id="ARBA00023136"/>
    </source>
</evidence>
<evidence type="ECO:0000256" key="9">
    <source>
        <dbReference type="ARBA" id="ARBA00059620"/>
    </source>
</evidence>
<evidence type="ECO:0000256" key="6">
    <source>
        <dbReference type="ARBA" id="ARBA00023002"/>
    </source>
</evidence>
<keyword evidence="15" id="KW-1185">Reference proteome</keyword>
<protein>
    <recommendedName>
        <fullName evidence="10">Short-chain dehydrogenase/reductase 3</fullName>
    </recommendedName>
    <alternativeName>
        <fullName evidence="11">Retinal short-chain dehydrogenase/reductase 1</fullName>
    </alternativeName>
</protein>
<dbReference type="GO" id="GO:0052650">
    <property type="term" value="F:all-trans-retinol dehydrogenase (NADP+) activity"/>
    <property type="evidence" value="ECO:0007669"/>
    <property type="project" value="UniProtKB-ARBA"/>
</dbReference>
<dbReference type="FunFam" id="3.40.50.720:FF:000131">
    <property type="entry name" value="Short-chain dehydrogenase/reductase 3"/>
    <property type="match status" value="1"/>
</dbReference>
<keyword evidence="8 13" id="KW-0472">Membrane</keyword>
<dbReference type="PANTHER" id="PTHR24322">
    <property type="entry name" value="PKSB"/>
    <property type="match status" value="1"/>
</dbReference>
<feature type="transmembrane region" description="Helical" evidence="13">
    <location>
        <begin position="32"/>
        <end position="52"/>
    </location>
</feature>
<comment type="caution">
    <text evidence="14">The sequence shown here is derived from an EMBL/GenBank/DDBJ whole genome shotgun (WGS) entry which is preliminary data.</text>
</comment>
<dbReference type="InterPro" id="IPR002347">
    <property type="entry name" value="SDR_fam"/>
</dbReference>
<comment type="similarity">
    <text evidence="2 12">Belongs to the short-chain dehydrogenases/reductases (SDR) family.</text>
</comment>
<comment type="function">
    <text evidence="9">Catalyzes the reduction of all-trans-retinal to all-trans-retinol in the presence of NADPH.</text>
</comment>
<evidence type="ECO:0000256" key="5">
    <source>
        <dbReference type="ARBA" id="ARBA00022989"/>
    </source>
</evidence>
<dbReference type="InterPro" id="IPR036291">
    <property type="entry name" value="NAD(P)-bd_dom_sf"/>
</dbReference>
<keyword evidence="5 13" id="KW-1133">Transmembrane helix</keyword>
<evidence type="ECO:0000256" key="12">
    <source>
        <dbReference type="RuleBase" id="RU000363"/>
    </source>
</evidence>
<dbReference type="Proteomes" id="UP001295684">
    <property type="component" value="Unassembled WGS sequence"/>
</dbReference>
<evidence type="ECO:0000256" key="1">
    <source>
        <dbReference type="ARBA" id="ARBA00004141"/>
    </source>
</evidence>